<evidence type="ECO:0000313" key="1">
    <source>
        <dbReference type="EMBL" id="CAI0389355.1"/>
    </source>
</evidence>
<sequence length="49" mass="5574">MKLRFVTSAKSDSRNSMASCGSLTAVGKSWMISVRLVWLVREVMRERVI</sequence>
<name>A0AAV0HVN2_9ROSI</name>
<proteinExistence type="predicted"/>
<accession>A0AAV0HVN2</accession>
<evidence type="ECO:0000313" key="2">
    <source>
        <dbReference type="Proteomes" id="UP001154282"/>
    </source>
</evidence>
<dbReference type="EMBL" id="CAMGYJ010000003">
    <property type="protein sequence ID" value="CAI0389355.1"/>
    <property type="molecule type" value="Genomic_DNA"/>
</dbReference>
<protein>
    <submittedName>
        <fullName evidence="1">Uncharacterized protein</fullName>
    </submittedName>
</protein>
<dbReference type="Proteomes" id="UP001154282">
    <property type="component" value="Unassembled WGS sequence"/>
</dbReference>
<keyword evidence="2" id="KW-1185">Reference proteome</keyword>
<gene>
    <name evidence="1" type="ORF">LITE_LOCUS6204</name>
</gene>
<dbReference type="AlphaFoldDB" id="A0AAV0HVN2"/>
<organism evidence="1 2">
    <name type="scientific">Linum tenue</name>
    <dbReference type="NCBI Taxonomy" id="586396"/>
    <lineage>
        <taxon>Eukaryota</taxon>
        <taxon>Viridiplantae</taxon>
        <taxon>Streptophyta</taxon>
        <taxon>Embryophyta</taxon>
        <taxon>Tracheophyta</taxon>
        <taxon>Spermatophyta</taxon>
        <taxon>Magnoliopsida</taxon>
        <taxon>eudicotyledons</taxon>
        <taxon>Gunneridae</taxon>
        <taxon>Pentapetalae</taxon>
        <taxon>rosids</taxon>
        <taxon>fabids</taxon>
        <taxon>Malpighiales</taxon>
        <taxon>Linaceae</taxon>
        <taxon>Linum</taxon>
    </lineage>
</organism>
<reference evidence="1" key="1">
    <citation type="submission" date="2022-08" db="EMBL/GenBank/DDBJ databases">
        <authorList>
            <person name="Gutierrez-Valencia J."/>
        </authorList>
    </citation>
    <scope>NUCLEOTIDE SEQUENCE</scope>
</reference>
<comment type="caution">
    <text evidence="1">The sequence shown here is derived from an EMBL/GenBank/DDBJ whole genome shotgun (WGS) entry which is preliminary data.</text>
</comment>